<feature type="domain" description="PpiC" evidence="12">
    <location>
        <begin position="213"/>
        <end position="311"/>
    </location>
</feature>
<dbReference type="GO" id="GO:0003755">
    <property type="term" value="F:peptidyl-prolyl cis-trans isomerase activity"/>
    <property type="evidence" value="ECO:0007669"/>
    <property type="project" value="UniProtKB-KW"/>
</dbReference>
<evidence type="ECO:0000256" key="4">
    <source>
        <dbReference type="ARBA" id="ARBA00023110"/>
    </source>
</evidence>
<evidence type="ECO:0000256" key="1">
    <source>
        <dbReference type="ARBA" id="ARBA00018370"/>
    </source>
</evidence>
<evidence type="ECO:0000256" key="7">
    <source>
        <dbReference type="ARBA" id="ARBA00030642"/>
    </source>
</evidence>
<dbReference type="PANTHER" id="PTHR47637:SF1">
    <property type="entry name" value="CHAPERONE SURA"/>
    <property type="match status" value="1"/>
</dbReference>
<dbReference type="InterPro" id="IPR050280">
    <property type="entry name" value="OMP_Chaperone_SurA"/>
</dbReference>
<evidence type="ECO:0000313" key="14">
    <source>
        <dbReference type="Proteomes" id="UP000562982"/>
    </source>
</evidence>
<feature type="signal peptide" evidence="11">
    <location>
        <begin position="1"/>
        <end position="48"/>
    </location>
</feature>
<organism evidence="13 14">
    <name type="scientific">Gluconacetobacter liquefaciens</name>
    <name type="common">Acetobacter liquefaciens</name>
    <dbReference type="NCBI Taxonomy" id="89584"/>
    <lineage>
        <taxon>Bacteria</taxon>
        <taxon>Pseudomonadati</taxon>
        <taxon>Pseudomonadota</taxon>
        <taxon>Alphaproteobacteria</taxon>
        <taxon>Acetobacterales</taxon>
        <taxon>Acetobacteraceae</taxon>
        <taxon>Gluconacetobacter</taxon>
    </lineage>
</organism>
<dbReference type="InterPro" id="IPR027304">
    <property type="entry name" value="Trigger_fact/SurA_dom_sf"/>
</dbReference>
<dbReference type="Gene3D" id="1.10.4030.10">
    <property type="entry name" value="Porin chaperone SurA, peptide-binding domain"/>
    <property type="match status" value="2"/>
</dbReference>
<evidence type="ECO:0000256" key="8">
    <source>
        <dbReference type="ARBA" id="ARBA00031484"/>
    </source>
</evidence>
<evidence type="ECO:0000256" key="5">
    <source>
        <dbReference type="ARBA" id="ARBA00023186"/>
    </source>
</evidence>
<dbReference type="EMBL" id="JABEQI010000002">
    <property type="protein sequence ID" value="MBB2185834.1"/>
    <property type="molecule type" value="Genomic_DNA"/>
</dbReference>
<evidence type="ECO:0000256" key="9">
    <source>
        <dbReference type="PROSITE-ProRule" id="PRU00278"/>
    </source>
</evidence>
<dbReference type="Pfam" id="PF00639">
    <property type="entry name" value="Rotamase"/>
    <property type="match status" value="1"/>
</dbReference>
<evidence type="ECO:0000259" key="12">
    <source>
        <dbReference type="PROSITE" id="PS50198"/>
    </source>
</evidence>
<dbReference type="InterPro" id="IPR000297">
    <property type="entry name" value="PPIase_PpiC"/>
</dbReference>
<protein>
    <recommendedName>
        <fullName evidence="1">Parvulin-like PPIase</fullName>
    </recommendedName>
    <alternativeName>
        <fullName evidence="7">Peptidyl-prolyl cis-trans isomerase plp</fullName>
    </alternativeName>
    <alternativeName>
        <fullName evidence="8">Rotamase plp</fullName>
    </alternativeName>
</protein>
<evidence type="ECO:0000313" key="13">
    <source>
        <dbReference type="EMBL" id="MBB2185834.1"/>
    </source>
</evidence>
<evidence type="ECO:0000256" key="6">
    <source>
        <dbReference type="ARBA" id="ARBA00023235"/>
    </source>
</evidence>
<dbReference type="InterPro" id="IPR046357">
    <property type="entry name" value="PPIase_dom_sf"/>
</dbReference>
<evidence type="ECO:0000256" key="10">
    <source>
        <dbReference type="SAM" id="MobiDB-lite"/>
    </source>
</evidence>
<keyword evidence="6 9" id="KW-0413">Isomerase</keyword>
<dbReference type="OrthoDB" id="9791746at2"/>
<comment type="caution">
    <text evidence="13">The sequence shown here is derived from an EMBL/GenBank/DDBJ whole genome shotgun (WGS) entry which is preliminary data.</text>
</comment>
<evidence type="ECO:0000256" key="3">
    <source>
        <dbReference type="ARBA" id="ARBA00022764"/>
    </source>
</evidence>
<keyword evidence="4 9" id="KW-0697">Rotamase</keyword>
<dbReference type="PROSITE" id="PS50198">
    <property type="entry name" value="PPIC_PPIASE_2"/>
    <property type="match status" value="1"/>
</dbReference>
<dbReference type="Pfam" id="PF09312">
    <property type="entry name" value="SurA_N"/>
    <property type="match status" value="1"/>
</dbReference>
<feature type="compositionally biased region" description="Basic and acidic residues" evidence="10">
    <location>
        <begin position="1"/>
        <end position="11"/>
    </location>
</feature>
<feature type="chain" id="PRO_5031097281" description="Parvulin-like PPIase" evidence="11">
    <location>
        <begin position="49"/>
        <end position="467"/>
    </location>
</feature>
<dbReference type="SUPFAM" id="SSF54534">
    <property type="entry name" value="FKBP-like"/>
    <property type="match status" value="2"/>
</dbReference>
<gene>
    <name evidence="13" type="ORF">HLH32_05460</name>
</gene>
<name>A0A7W4PB50_GLULI</name>
<dbReference type="AlphaFoldDB" id="A0A7W4PB50"/>
<accession>A0A7W4PB50</accession>
<evidence type="ECO:0000256" key="2">
    <source>
        <dbReference type="ARBA" id="ARBA00022729"/>
    </source>
</evidence>
<feature type="region of interest" description="Disordered" evidence="10">
    <location>
        <begin position="1"/>
        <end position="20"/>
    </location>
</feature>
<reference evidence="13 14" key="1">
    <citation type="submission" date="2020-04" db="EMBL/GenBank/DDBJ databases">
        <title>Description of novel Gluconacetobacter.</title>
        <authorList>
            <person name="Sombolestani A."/>
        </authorList>
    </citation>
    <scope>NUCLEOTIDE SEQUENCE [LARGE SCALE GENOMIC DNA]</scope>
    <source>
        <strain evidence="13 14">LMG 1382</strain>
    </source>
</reference>
<keyword evidence="2 11" id="KW-0732">Signal</keyword>
<dbReference type="PANTHER" id="PTHR47637">
    <property type="entry name" value="CHAPERONE SURA"/>
    <property type="match status" value="1"/>
</dbReference>
<dbReference type="Proteomes" id="UP000562982">
    <property type="component" value="Unassembled WGS sequence"/>
</dbReference>
<sequence length="467" mass="51502">MADPTTRERPNRMRRRLSPTGFPSPFLARIAAAGLAAWTAGMVLPADAAPAAKPASKPATEASDGSIPQDSIVAVINGTVLTRRDVDNRGRLFALSAGLNLNDDLMTRLRPQIVRQLIDERLRQQEMLSRHINVPLEQIAASIADIERRNNMPHNALRDRLAADGISLTTMIDQIRVQLGWSQVLREELGSRGRTTAAEIAQREEALRHEDGKTQYLMSEIFIPVDDARHSEDELKFTQTIIQELRNGAPFPIVAAQFSQSQTALEGGMMGWVQEDSLDPQVVAIARAMPDGAISNPIRVAGGYVIATLNGRRTIGHQMGTLLTLRQAYLPFTTPLNPQAPSEQQRDMLQQAQQLAANAHSCADLEAANHKYGDKRPANPGDLQLERINPQMQQILANLPPGKASHPLVSGDGIAVLMVCARQQKNFAQQTPSEIADQLMNERVEQTSRQLNRDLRRRAVIDIRSKV</sequence>
<dbReference type="Gene3D" id="3.10.50.40">
    <property type="match status" value="2"/>
</dbReference>
<keyword evidence="3" id="KW-0574">Periplasm</keyword>
<dbReference type="SUPFAM" id="SSF109998">
    <property type="entry name" value="Triger factor/SurA peptide-binding domain-like"/>
    <property type="match status" value="1"/>
</dbReference>
<keyword evidence="5" id="KW-0143">Chaperone</keyword>
<dbReference type="InterPro" id="IPR015391">
    <property type="entry name" value="SurA_N"/>
</dbReference>
<evidence type="ECO:0000256" key="11">
    <source>
        <dbReference type="SAM" id="SignalP"/>
    </source>
</evidence>
<proteinExistence type="predicted"/>